<dbReference type="Pfam" id="PF10011">
    <property type="entry name" value="DUF2254"/>
    <property type="match status" value="1"/>
</dbReference>
<feature type="transmembrane region" description="Helical" evidence="1">
    <location>
        <begin position="15"/>
        <end position="35"/>
    </location>
</feature>
<organism evidence="2 3">
    <name type="scientific">Martelella alba</name>
    <dbReference type="NCBI Taxonomy" id="2590451"/>
    <lineage>
        <taxon>Bacteria</taxon>
        <taxon>Pseudomonadati</taxon>
        <taxon>Pseudomonadota</taxon>
        <taxon>Alphaproteobacteria</taxon>
        <taxon>Hyphomicrobiales</taxon>
        <taxon>Aurantimonadaceae</taxon>
        <taxon>Martelella</taxon>
    </lineage>
</organism>
<feature type="transmembrane region" description="Helical" evidence="1">
    <location>
        <begin position="102"/>
        <end position="121"/>
    </location>
</feature>
<evidence type="ECO:0000256" key="1">
    <source>
        <dbReference type="SAM" id="Phobius"/>
    </source>
</evidence>
<keyword evidence="1" id="KW-0472">Membrane</keyword>
<sequence>MRRWQWLIAQVMKRLWVKATLIGALGILAALIAAVMERFITWKIPGIISAEAVDSLLTIIASSMLAVTTFSLSIMVSAYGAATNNVTPRATKLLIEDSLTQTVLSTFIGSFLFGIVGLVVLQTGAYGERGRFILFLVTVSVIILIVVALLRWIDHLTRLGRVGETTYRVEDAARRAIKARLEAPFLGGSPYDEQARAAAGPTLPVLIDTVGYVQHIDMPALSATCRDKQTVVYVEAMPGTFVYPHVPVARFRAAGDDEDNALIAQSLSTAFSLGDERSFEQDPRFGLAVMTEIASRALSPAVNDSGTALDVIGRTTRLLFLWGEGYDTPAKDDIAFPDVHVRAIDTDDLFEDAFMLIARDGASSIEIQSRIQKALLALSQIEDPAFKTAALRQSDMAFERAAATLTLASDIQRLRLIKNAFAQAAPQWHH</sequence>
<reference evidence="2 3" key="1">
    <citation type="submission" date="2019-04" db="EMBL/GenBank/DDBJ databases">
        <authorList>
            <person name="Li M."/>
            <person name="Gao C."/>
        </authorList>
    </citation>
    <scope>NUCLEOTIDE SEQUENCE [LARGE SCALE GENOMIC DNA]</scope>
    <source>
        <strain evidence="2 3">BGMRC 2031</strain>
    </source>
</reference>
<dbReference type="Proteomes" id="UP000305202">
    <property type="component" value="Unassembled WGS sequence"/>
</dbReference>
<name>A0ABY2SIP9_9HYPH</name>
<evidence type="ECO:0000313" key="3">
    <source>
        <dbReference type="Proteomes" id="UP000305202"/>
    </source>
</evidence>
<gene>
    <name evidence="2" type="ORF">FCN80_17125</name>
</gene>
<proteinExistence type="predicted"/>
<feature type="transmembrane region" description="Helical" evidence="1">
    <location>
        <begin position="133"/>
        <end position="153"/>
    </location>
</feature>
<dbReference type="RefSeq" id="WP_136991387.1">
    <property type="nucleotide sequence ID" value="NZ_SZPQ01000026.1"/>
</dbReference>
<feature type="transmembrane region" description="Helical" evidence="1">
    <location>
        <begin position="56"/>
        <end position="82"/>
    </location>
</feature>
<keyword evidence="1" id="KW-0812">Transmembrane</keyword>
<dbReference type="InterPro" id="IPR018723">
    <property type="entry name" value="DUF2254_membrane"/>
</dbReference>
<keyword evidence="1" id="KW-1133">Transmembrane helix</keyword>
<dbReference type="EMBL" id="SZPQ01000026">
    <property type="protein sequence ID" value="TKI04683.1"/>
    <property type="molecule type" value="Genomic_DNA"/>
</dbReference>
<comment type="caution">
    <text evidence="2">The sequence shown here is derived from an EMBL/GenBank/DDBJ whole genome shotgun (WGS) entry which is preliminary data.</text>
</comment>
<protein>
    <submittedName>
        <fullName evidence="2">DUF2254 domain-containing protein</fullName>
    </submittedName>
</protein>
<keyword evidence="3" id="KW-1185">Reference proteome</keyword>
<evidence type="ECO:0000313" key="2">
    <source>
        <dbReference type="EMBL" id="TKI04683.1"/>
    </source>
</evidence>
<accession>A0ABY2SIP9</accession>